<dbReference type="AlphaFoldDB" id="A0A6L5WI33"/>
<reference evidence="2 3" key="1">
    <citation type="submission" date="2019-09" db="EMBL/GenBank/DDBJ databases">
        <authorList>
            <person name="Silva M."/>
            <person name="Pereira G."/>
            <person name="Lopes-Da-Costa L."/>
            <person name="Silva E."/>
        </authorList>
    </citation>
    <scope>NUCLEOTIDE SEQUENCE [LARGE SCALE GENOMIC DNA]</scope>
    <source>
        <strain evidence="2 3">FMV-PI01</strain>
    </source>
</reference>
<dbReference type="SUPFAM" id="SSF69572">
    <property type="entry name" value="Activating enzymes of the ubiquitin-like proteins"/>
    <property type="match status" value="1"/>
</dbReference>
<dbReference type="PANTHER" id="PTHR10953:SF102">
    <property type="entry name" value="ADENYLYLTRANSFERASE AND SULFURTRANSFERASE MOCS3"/>
    <property type="match status" value="1"/>
</dbReference>
<dbReference type="Proteomes" id="UP000476338">
    <property type="component" value="Unassembled WGS sequence"/>
</dbReference>
<name>A0A6L5WI33_9BACT</name>
<gene>
    <name evidence="2" type="ORF">F1B92_06735</name>
</gene>
<dbReference type="PANTHER" id="PTHR10953">
    <property type="entry name" value="UBIQUITIN-ACTIVATING ENZYME E1"/>
    <property type="match status" value="1"/>
</dbReference>
<comment type="caution">
    <text evidence="2">The sequence shown here is derived from an EMBL/GenBank/DDBJ whole genome shotgun (WGS) entry which is preliminary data.</text>
</comment>
<evidence type="ECO:0000313" key="2">
    <source>
        <dbReference type="EMBL" id="MSN96860.1"/>
    </source>
</evidence>
<dbReference type="InterPro" id="IPR035985">
    <property type="entry name" value="Ubiquitin-activating_enz"/>
</dbReference>
<feature type="domain" description="THIF-type NAD/FAD binding fold" evidence="1">
    <location>
        <begin position="8"/>
        <end position="188"/>
    </location>
</feature>
<evidence type="ECO:0000313" key="3">
    <source>
        <dbReference type="Proteomes" id="UP000476338"/>
    </source>
</evidence>
<dbReference type="InterPro" id="IPR045886">
    <property type="entry name" value="ThiF/MoeB/HesA"/>
</dbReference>
<reference evidence="2 3" key="2">
    <citation type="submission" date="2020-03" db="EMBL/GenBank/DDBJ databases">
        <title>Campylobacter portucalensis sp. nov., a new species of Campylobacter isolated from the reproductive tract of bulls.</title>
        <authorList>
            <person name="Silva M.F."/>
            <person name="Pereira G."/>
            <person name="Carneiro C."/>
            <person name="Hemphill A."/>
            <person name="Mateus L."/>
            <person name="Lopes-Da-Costa L."/>
            <person name="Silva E."/>
        </authorList>
    </citation>
    <scope>NUCLEOTIDE SEQUENCE [LARGE SCALE GENOMIC DNA]</scope>
    <source>
        <strain evidence="2 3">FMV-PI01</strain>
    </source>
</reference>
<dbReference type="GO" id="GO:0016779">
    <property type="term" value="F:nucleotidyltransferase activity"/>
    <property type="evidence" value="ECO:0007669"/>
    <property type="project" value="TreeGrafter"/>
</dbReference>
<dbReference type="Pfam" id="PF00899">
    <property type="entry name" value="ThiF"/>
    <property type="match status" value="1"/>
</dbReference>
<evidence type="ECO:0000259" key="1">
    <source>
        <dbReference type="Pfam" id="PF00899"/>
    </source>
</evidence>
<sequence>MRRIPNKNSLKDKSILIVGSGGLGGNLALSLGASEIGEIHIVDFDKVSLHNIHRQVIFTLEDEGKFKVDVFKKVVESRFDGVKVISYLMRFSQFAKSNVTKFDLILDATDNLQTRGEISRFAKSTPWIFAAVEEFHGQVCFIKEANFEPFVKQNLTPGGIAAPIVMFIAAFEANLAIRYLAGLEVVFDMLYYLDMHSEELKVSKFKLPI</sequence>
<dbReference type="GO" id="GO:0005737">
    <property type="term" value="C:cytoplasm"/>
    <property type="evidence" value="ECO:0007669"/>
    <property type="project" value="TreeGrafter"/>
</dbReference>
<dbReference type="InterPro" id="IPR000594">
    <property type="entry name" value="ThiF_NAD_FAD-bd"/>
</dbReference>
<dbReference type="GO" id="GO:0004792">
    <property type="term" value="F:thiosulfate-cyanide sulfurtransferase activity"/>
    <property type="evidence" value="ECO:0007669"/>
    <property type="project" value="TreeGrafter"/>
</dbReference>
<dbReference type="EMBL" id="VWSJ01000027">
    <property type="protein sequence ID" value="MSN96860.1"/>
    <property type="molecule type" value="Genomic_DNA"/>
</dbReference>
<protein>
    <submittedName>
        <fullName evidence="2">Thiamine biosynthesis protein ThiF</fullName>
    </submittedName>
</protein>
<organism evidence="2 3">
    <name type="scientific">Campylobacter portucalensis</name>
    <dbReference type="NCBI Taxonomy" id="2608384"/>
    <lineage>
        <taxon>Bacteria</taxon>
        <taxon>Pseudomonadati</taxon>
        <taxon>Campylobacterota</taxon>
        <taxon>Epsilonproteobacteria</taxon>
        <taxon>Campylobacterales</taxon>
        <taxon>Campylobacteraceae</taxon>
        <taxon>Campylobacter</taxon>
    </lineage>
</organism>
<keyword evidence="3" id="KW-1185">Reference proteome</keyword>
<proteinExistence type="predicted"/>
<accession>A0A6L5WI33</accession>
<dbReference type="Gene3D" id="3.40.50.720">
    <property type="entry name" value="NAD(P)-binding Rossmann-like Domain"/>
    <property type="match status" value="1"/>
</dbReference>
<dbReference type="GO" id="GO:0008641">
    <property type="term" value="F:ubiquitin-like modifier activating enzyme activity"/>
    <property type="evidence" value="ECO:0007669"/>
    <property type="project" value="InterPro"/>
</dbReference>